<dbReference type="GeneID" id="98664889"/>
<accession>A0A1I3RRY4</accession>
<sequence>MELIYPINFVGHDEWMYSGYDPRLSQGEVITRDGEIIGAWHVVGYDPDDEYSTGQFEFTAIGEDAVKFTEGFAMLDVRTSRGFALSTLIRTIREWYEANDTEISERRFIGKNVR</sequence>
<reference evidence="1 2" key="1">
    <citation type="submission" date="2016-10" db="EMBL/GenBank/DDBJ databases">
        <authorList>
            <person name="de Groot N.N."/>
        </authorList>
    </citation>
    <scope>NUCLEOTIDE SEQUENCE [LARGE SCALE GENOMIC DNA]</scope>
    <source>
        <strain evidence="1 2">CGMCC 1.8891</strain>
    </source>
</reference>
<gene>
    <name evidence="1" type="ORF">SAMN04488138_105229</name>
</gene>
<dbReference type="Proteomes" id="UP000183299">
    <property type="component" value="Unassembled WGS sequence"/>
</dbReference>
<dbReference type="RefSeq" id="WP_066599062.1">
    <property type="nucleotide sequence ID" value="NZ_FORY01000005.1"/>
</dbReference>
<organism evidence="1 2">
    <name type="scientific">Celeribacter halophilus</name>
    <dbReference type="NCBI Taxonomy" id="576117"/>
    <lineage>
        <taxon>Bacteria</taxon>
        <taxon>Pseudomonadati</taxon>
        <taxon>Pseudomonadota</taxon>
        <taxon>Alphaproteobacteria</taxon>
        <taxon>Rhodobacterales</taxon>
        <taxon>Roseobacteraceae</taxon>
        <taxon>Celeribacter</taxon>
    </lineage>
</organism>
<proteinExistence type="predicted"/>
<evidence type="ECO:0000313" key="2">
    <source>
        <dbReference type="Proteomes" id="UP000183299"/>
    </source>
</evidence>
<protein>
    <submittedName>
        <fullName evidence="1">Uncharacterized protein</fullName>
    </submittedName>
</protein>
<evidence type="ECO:0000313" key="1">
    <source>
        <dbReference type="EMBL" id="SFJ48662.1"/>
    </source>
</evidence>
<name>A0A1I3RRY4_9RHOB</name>
<keyword evidence="2" id="KW-1185">Reference proteome</keyword>
<dbReference type="OrthoDB" id="8456421at2"/>
<dbReference type="EMBL" id="FORY01000005">
    <property type="protein sequence ID" value="SFJ48662.1"/>
    <property type="molecule type" value="Genomic_DNA"/>
</dbReference>
<dbReference type="AlphaFoldDB" id="A0A1I3RRY4"/>